<feature type="transmembrane region" description="Helical" evidence="1">
    <location>
        <begin position="282"/>
        <end position="302"/>
    </location>
</feature>
<evidence type="ECO:0000313" key="3">
    <source>
        <dbReference type="Proteomes" id="UP000552644"/>
    </source>
</evidence>
<feature type="transmembrane region" description="Helical" evidence="1">
    <location>
        <begin position="121"/>
        <end position="142"/>
    </location>
</feature>
<accession>A0A7W7VMF3</accession>
<dbReference type="InterPro" id="IPR010640">
    <property type="entry name" value="Low_temperature_requirement_A"/>
</dbReference>
<feature type="transmembrane region" description="Helical" evidence="1">
    <location>
        <begin position="215"/>
        <end position="233"/>
    </location>
</feature>
<feature type="transmembrane region" description="Helical" evidence="1">
    <location>
        <begin position="308"/>
        <end position="332"/>
    </location>
</feature>
<feature type="transmembrane region" description="Helical" evidence="1">
    <location>
        <begin position="154"/>
        <end position="172"/>
    </location>
</feature>
<feature type="transmembrane region" description="Helical" evidence="1">
    <location>
        <begin position="95"/>
        <end position="115"/>
    </location>
</feature>
<comment type="caution">
    <text evidence="2">The sequence shown here is derived from an EMBL/GenBank/DDBJ whole genome shotgun (WGS) entry which is preliminary data.</text>
</comment>
<evidence type="ECO:0000256" key="1">
    <source>
        <dbReference type="SAM" id="Phobius"/>
    </source>
</evidence>
<keyword evidence="1" id="KW-1133">Transmembrane helix</keyword>
<keyword evidence="3" id="KW-1185">Reference proteome</keyword>
<evidence type="ECO:0000313" key="2">
    <source>
        <dbReference type="EMBL" id="MBB4915568.1"/>
    </source>
</evidence>
<dbReference type="AlphaFoldDB" id="A0A7W7VMF3"/>
<proteinExistence type="predicted"/>
<feature type="transmembrane region" description="Helical" evidence="1">
    <location>
        <begin position="62"/>
        <end position="83"/>
    </location>
</feature>
<dbReference type="Proteomes" id="UP000552644">
    <property type="component" value="Unassembled WGS sequence"/>
</dbReference>
<dbReference type="EMBL" id="JACHJP010000002">
    <property type="protein sequence ID" value="MBB4915568.1"/>
    <property type="molecule type" value="Genomic_DNA"/>
</dbReference>
<feature type="transmembrane region" description="Helical" evidence="1">
    <location>
        <begin position="344"/>
        <end position="360"/>
    </location>
</feature>
<feature type="transmembrane region" description="Helical" evidence="1">
    <location>
        <begin position="178"/>
        <end position="195"/>
    </location>
</feature>
<reference evidence="2 3" key="1">
    <citation type="submission" date="2020-08" db="EMBL/GenBank/DDBJ databases">
        <title>Genomic Encyclopedia of Type Strains, Phase III (KMG-III): the genomes of soil and plant-associated and newly described type strains.</title>
        <authorList>
            <person name="Whitman W."/>
        </authorList>
    </citation>
    <scope>NUCLEOTIDE SEQUENCE [LARGE SCALE GENOMIC DNA]</scope>
    <source>
        <strain evidence="2 3">CECT 8840</strain>
    </source>
</reference>
<feature type="transmembrane region" description="Helical" evidence="1">
    <location>
        <begin position="239"/>
        <end position="262"/>
    </location>
</feature>
<feature type="transmembrane region" description="Helical" evidence="1">
    <location>
        <begin position="366"/>
        <end position="383"/>
    </location>
</feature>
<name>A0A7W7VMF3_9ACTN</name>
<keyword evidence="1" id="KW-0812">Transmembrane</keyword>
<dbReference type="PANTHER" id="PTHR36840">
    <property type="entry name" value="BLL5714 PROTEIN"/>
    <property type="match status" value="1"/>
</dbReference>
<organism evidence="2 3">
    <name type="scientific">Streptosporangium saharense</name>
    <dbReference type="NCBI Taxonomy" id="1706840"/>
    <lineage>
        <taxon>Bacteria</taxon>
        <taxon>Bacillati</taxon>
        <taxon>Actinomycetota</taxon>
        <taxon>Actinomycetes</taxon>
        <taxon>Streptosporangiales</taxon>
        <taxon>Streptosporangiaceae</taxon>
        <taxon>Streptosporangium</taxon>
    </lineage>
</organism>
<keyword evidence="1" id="KW-0472">Membrane</keyword>
<dbReference type="Pfam" id="PF06772">
    <property type="entry name" value="LtrA"/>
    <property type="match status" value="1"/>
</dbReference>
<protein>
    <submittedName>
        <fullName evidence="2">Low temperature requirement protein LtrA</fullName>
    </submittedName>
</protein>
<dbReference type="PANTHER" id="PTHR36840:SF1">
    <property type="entry name" value="BLL5714 PROTEIN"/>
    <property type="match status" value="1"/>
</dbReference>
<dbReference type="RefSeq" id="WP_184714214.1">
    <property type="nucleotide sequence ID" value="NZ_JACHJP010000002.1"/>
</dbReference>
<gene>
    <name evidence="2" type="ORF">FHS44_002653</name>
</gene>
<sequence>MSEPDLERPAWRRIMAGRDPAQGHRASTPLELLFDLCFVVGVAQAAASLHHALSEGHPGSGVLGYAMVFFAIWWAWMNFTWFASAYDTDDVLYRLLVLAQITGVLILAAGVPRAFGERDFGLVTLGYAVMRLAMVGLWVRAAREDAPGRASARRYAVGVTLVQAGWIARLALTGQAGLAGFLVLVLAELAVPLWAERARRTAWHPGHIAERYGLFTLIVLGESVLAAVNAIQAGLERGIVVTALLSVALSGIVIVFSMWWVYFAQPADRILVSGRAAFRWGYGHYLVFSSAAAVGAGLGVVIDHDTHHAHIGALAAGAAVAVPVAVFVLSVWLVHVRPHRRGPWVNAGFPVVALAVLATPLTPVPLPSIAVLMALLVVVSARVRA</sequence>